<reference evidence="2 3" key="1">
    <citation type="submission" date="2019-04" db="EMBL/GenBank/DDBJ databases">
        <title>Trinickia sp. 7GSK02, isolated from subtropical forest soil.</title>
        <authorList>
            <person name="Gao Z.-H."/>
            <person name="Qiu L.-H."/>
        </authorList>
    </citation>
    <scope>NUCLEOTIDE SEQUENCE [LARGE SCALE GENOMIC DNA]</scope>
    <source>
        <strain evidence="2 3">7GSK02</strain>
    </source>
</reference>
<dbReference type="Proteomes" id="UP000305539">
    <property type="component" value="Unassembled WGS sequence"/>
</dbReference>
<dbReference type="CDD" id="cd20303">
    <property type="entry name" value="cupin_ChrR_1"/>
    <property type="match status" value="1"/>
</dbReference>
<gene>
    <name evidence="2" type="ORF">FAZ69_00560</name>
</gene>
<evidence type="ECO:0000313" key="2">
    <source>
        <dbReference type="EMBL" id="TKC92229.1"/>
    </source>
</evidence>
<dbReference type="RefSeq" id="WP_136892010.1">
    <property type="nucleotide sequence ID" value="NZ_SWJE01000001.1"/>
</dbReference>
<organism evidence="2 3">
    <name type="scientific">Trinickia terrae</name>
    <dbReference type="NCBI Taxonomy" id="2571161"/>
    <lineage>
        <taxon>Bacteria</taxon>
        <taxon>Pseudomonadati</taxon>
        <taxon>Pseudomonadota</taxon>
        <taxon>Betaproteobacteria</taxon>
        <taxon>Burkholderiales</taxon>
        <taxon>Burkholderiaceae</taxon>
        <taxon>Trinickia</taxon>
    </lineage>
</organism>
<evidence type="ECO:0000313" key="3">
    <source>
        <dbReference type="Proteomes" id="UP000305539"/>
    </source>
</evidence>
<accession>A0A4U1IEU7</accession>
<evidence type="ECO:0000259" key="1">
    <source>
        <dbReference type="Pfam" id="PF12973"/>
    </source>
</evidence>
<dbReference type="OrthoDB" id="9801227at2"/>
<dbReference type="InterPro" id="IPR025979">
    <property type="entry name" value="ChrR-like_cupin_dom"/>
</dbReference>
<feature type="domain" description="ChrR-like cupin" evidence="1">
    <location>
        <begin position="9"/>
        <end position="111"/>
    </location>
</feature>
<keyword evidence="3" id="KW-1185">Reference proteome</keyword>
<dbReference type="InterPro" id="IPR014710">
    <property type="entry name" value="RmlC-like_jellyroll"/>
</dbReference>
<dbReference type="AlphaFoldDB" id="A0A4U1IEU7"/>
<dbReference type="InterPro" id="IPR011051">
    <property type="entry name" value="RmlC_Cupin_sf"/>
</dbReference>
<dbReference type="Gene3D" id="2.60.120.10">
    <property type="entry name" value="Jelly Rolls"/>
    <property type="match status" value="1"/>
</dbReference>
<dbReference type="EMBL" id="SWJE01000001">
    <property type="protein sequence ID" value="TKC92229.1"/>
    <property type="molecule type" value="Genomic_DNA"/>
</dbReference>
<proteinExistence type="predicted"/>
<name>A0A4U1IEU7_9BURK</name>
<protein>
    <submittedName>
        <fullName evidence="2">Anti-sigma factor</fullName>
    </submittedName>
</protein>
<comment type="caution">
    <text evidence="2">The sequence shown here is derived from an EMBL/GenBank/DDBJ whole genome shotgun (WGS) entry which is preliminary data.</text>
</comment>
<sequence length="225" mass="24879">MLVNADFSRRAVVATHQYQWTASPQTGVERVMLDRLGGERARATSIVRYAPGSSFSRHQHPGGEEIFVLSGTFSDGDGHYPAGWYLRNPPGSSHQPFSNDGTLIFVKLWQMSPGEVRAVRIDTREAAAWRRRHGRDVCPLFEGDSERVVLERLDPNVPLFAGQVESAELLVLAGELRADGQPYLRGSWIRLPAGQYPNVVAGHAGAAVYLKTGHLIDVAERGYSW</sequence>
<dbReference type="Pfam" id="PF12973">
    <property type="entry name" value="Cupin_7"/>
    <property type="match status" value="1"/>
</dbReference>
<dbReference type="SUPFAM" id="SSF51182">
    <property type="entry name" value="RmlC-like cupins"/>
    <property type="match status" value="2"/>
</dbReference>